<dbReference type="PROSITE" id="PS50026">
    <property type="entry name" value="EGF_3"/>
    <property type="match status" value="1"/>
</dbReference>
<evidence type="ECO:0000313" key="6">
    <source>
        <dbReference type="Proteomes" id="UP000241769"/>
    </source>
</evidence>
<evidence type="ECO:0000259" key="4">
    <source>
        <dbReference type="PROSITE" id="PS50026"/>
    </source>
</evidence>
<feature type="domain" description="EGF-like" evidence="4">
    <location>
        <begin position="475"/>
        <end position="506"/>
    </location>
</feature>
<feature type="compositionally biased region" description="Low complexity" evidence="2">
    <location>
        <begin position="549"/>
        <end position="558"/>
    </location>
</feature>
<feature type="disulfide bond" evidence="1">
    <location>
        <begin position="496"/>
        <end position="505"/>
    </location>
</feature>
<feature type="transmembrane region" description="Helical" evidence="3">
    <location>
        <begin position="695"/>
        <end position="717"/>
    </location>
</feature>
<comment type="caution">
    <text evidence="1">Lacks conserved residue(s) required for the propagation of feature annotation.</text>
</comment>
<dbReference type="Proteomes" id="UP000241769">
    <property type="component" value="Unassembled WGS sequence"/>
</dbReference>
<dbReference type="InterPro" id="IPR002049">
    <property type="entry name" value="LE_dom"/>
</dbReference>
<dbReference type="CDD" id="cd00055">
    <property type="entry name" value="EGF_Lam"/>
    <property type="match status" value="1"/>
</dbReference>
<keyword evidence="1" id="KW-0245">EGF-like domain</keyword>
<feature type="compositionally biased region" description="Low complexity" evidence="2">
    <location>
        <begin position="516"/>
        <end position="534"/>
    </location>
</feature>
<name>A0A2P6N603_9EUKA</name>
<proteinExistence type="predicted"/>
<dbReference type="EMBL" id="MDYQ01000186">
    <property type="protein sequence ID" value="PRP79381.1"/>
    <property type="molecule type" value="Genomic_DNA"/>
</dbReference>
<evidence type="ECO:0000313" key="5">
    <source>
        <dbReference type="EMBL" id="PRP79381.1"/>
    </source>
</evidence>
<accession>A0A2P6N603</accession>
<dbReference type="PROSITE" id="PS01186">
    <property type="entry name" value="EGF_2"/>
    <property type="match status" value="1"/>
</dbReference>
<comment type="caution">
    <text evidence="5">The sequence shown here is derived from an EMBL/GenBank/DDBJ whole genome shotgun (WGS) entry which is preliminary data.</text>
</comment>
<feature type="transmembrane region" description="Helical" evidence="3">
    <location>
        <begin position="614"/>
        <end position="634"/>
    </location>
</feature>
<feature type="transmembrane region" description="Helical" evidence="3">
    <location>
        <begin position="879"/>
        <end position="897"/>
    </location>
</feature>
<keyword evidence="3" id="KW-0472">Membrane</keyword>
<feature type="compositionally biased region" description="Polar residues" evidence="2">
    <location>
        <begin position="535"/>
        <end position="548"/>
    </location>
</feature>
<dbReference type="InterPro" id="IPR000742">
    <property type="entry name" value="EGF"/>
</dbReference>
<feature type="transmembrane region" description="Helical" evidence="3">
    <location>
        <begin position="909"/>
        <end position="927"/>
    </location>
</feature>
<gene>
    <name evidence="5" type="ORF">PROFUN_12931</name>
</gene>
<dbReference type="OrthoDB" id="301971at2759"/>
<feature type="transmembrane region" description="Helical" evidence="3">
    <location>
        <begin position="848"/>
        <end position="867"/>
    </location>
</feature>
<evidence type="ECO:0000256" key="3">
    <source>
        <dbReference type="SAM" id="Phobius"/>
    </source>
</evidence>
<feature type="region of interest" description="Disordered" evidence="2">
    <location>
        <begin position="516"/>
        <end position="558"/>
    </location>
</feature>
<sequence length="968" mass="107386">MVDLDTDLCHCGTLRHIASTDFSDPIIDLSVISPAADFTGFGAQPQITITSATKMSSFRCQSSECTQVDKKEWTSQSGAYVAGVPYIDPVFGVDTWFVERQDQGNSMLIVSKCEGRLYMGTTSQNYGGTNGFCVGSTLYNITSFDRNGILPIALYDDGSYLTLYDTMDGSNLELPFSTSSSQYKRKIPIRGRTLGIGLFFIMLLEGKEFYYIYCADTDHLSSKCSTFSLNVNTEWWNDASSLSESPLSVATYGSYPIITVAVVSKGLETIRCLDSSCRSIKYLPVTMPLYSPSLNPIWQVVDEPSLHSGHMTIHSYGLDDYPGRILYTYLLQNGSIVRRTCHDESCSIFGTKILGTIGPVQTARLRDSSTSLQVSFIALTESENKQDVFIYNDCENRLLNVTPSHVSAHNSTRLILYGRRFCTSRAYKCTTSDGLFSSPATAESGEQMSCTLPNTMTDGIYDITVNDVSGSVKLMVGDCGCGPHGTCDYAEGECDCQDGYYGGKCEIPPFPISTTTTTTSSKTTISQIPSTSTSQPETKSSSTTSQPETNFSSTTSQSITSSTTRYSLTSTANTTGTYVPMTSSHATTTSLNTTSTSTSALLDDSEWKDKRVKASIVIGLYVLFLAVVTAFFYFRNISYVRLAYRTERLTLLNLKNILTVVNLPIEFLQLSFFGLALREGISVTYMRRQLFSGELVMVEFFIVFACTLSWSLLVLPVMIKFKGRSLMSILMKIPAINVVLIIPFGTFLVLPSIRMLLRMSECKRVPDEVGLYVRGTTMECWTQDQIVLCVMGLIGLGIYFPLAVYILPKIQTSDGTAEILRNTRFLFIQKMLYVSIVVIQTLCSEELYNIICAIVVSFLLFLVSFDGSCNVRWINRTQTVMYIAAFWTACMSLWAQVRNKSDRFPPPLIALFAGYLLILLLFVLSWIPKISSFHRRQQTDLLSALIGRENERTPLLSPSLHENALITS</sequence>
<evidence type="ECO:0000256" key="1">
    <source>
        <dbReference type="PROSITE-ProRule" id="PRU00076"/>
    </source>
</evidence>
<keyword evidence="3" id="KW-0812">Transmembrane</keyword>
<dbReference type="InParanoid" id="A0A2P6N603"/>
<keyword evidence="3" id="KW-1133">Transmembrane helix</keyword>
<protein>
    <recommendedName>
        <fullName evidence="4">EGF-like domain-containing protein</fullName>
    </recommendedName>
</protein>
<reference evidence="5 6" key="1">
    <citation type="journal article" date="2018" name="Genome Biol. Evol.">
        <title>Multiple Roots of Fruiting Body Formation in Amoebozoa.</title>
        <authorList>
            <person name="Hillmann F."/>
            <person name="Forbes G."/>
            <person name="Novohradska S."/>
            <person name="Ferling I."/>
            <person name="Riege K."/>
            <person name="Groth M."/>
            <person name="Westermann M."/>
            <person name="Marz M."/>
            <person name="Spaller T."/>
            <person name="Winckler T."/>
            <person name="Schaap P."/>
            <person name="Glockner G."/>
        </authorList>
    </citation>
    <scope>NUCLEOTIDE SEQUENCE [LARGE SCALE GENOMIC DNA]</scope>
    <source>
        <strain evidence="5 6">Jena</strain>
    </source>
</reference>
<keyword evidence="6" id="KW-1185">Reference proteome</keyword>
<feature type="transmembrane region" description="Helical" evidence="3">
    <location>
        <begin position="785"/>
        <end position="805"/>
    </location>
</feature>
<evidence type="ECO:0000256" key="2">
    <source>
        <dbReference type="SAM" id="MobiDB-lite"/>
    </source>
</evidence>
<keyword evidence="1" id="KW-1015">Disulfide bond</keyword>
<dbReference type="AlphaFoldDB" id="A0A2P6N603"/>
<dbReference type="PROSITE" id="PS00022">
    <property type="entry name" value="EGF_1"/>
    <property type="match status" value="1"/>
</dbReference>
<organism evidence="5 6">
    <name type="scientific">Planoprotostelium fungivorum</name>
    <dbReference type="NCBI Taxonomy" id="1890364"/>
    <lineage>
        <taxon>Eukaryota</taxon>
        <taxon>Amoebozoa</taxon>
        <taxon>Evosea</taxon>
        <taxon>Variosea</taxon>
        <taxon>Cavosteliida</taxon>
        <taxon>Cavosteliaceae</taxon>
        <taxon>Planoprotostelium</taxon>
    </lineage>
</organism>
<feature type="transmembrane region" description="Helical" evidence="3">
    <location>
        <begin position="729"/>
        <end position="750"/>
    </location>
</feature>